<dbReference type="Proteomes" id="UP000319094">
    <property type="component" value="Unassembled WGS sequence"/>
</dbReference>
<feature type="domain" description="Aminotransferase class I/classII large" evidence="6">
    <location>
        <begin position="32"/>
        <end position="381"/>
    </location>
</feature>
<keyword evidence="5" id="KW-0663">Pyridoxal phosphate</keyword>
<evidence type="ECO:0000313" key="8">
    <source>
        <dbReference type="Proteomes" id="UP000319094"/>
    </source>
</evidence>
<dbReference type="Gene3D" id="3.40.640.10">
    <property type="entry name" value="Type I PLP-dependent aspartate aminotransferase-like (Major domain)"/>
    <property type="match status" value="1"/>
</dbReference>
<comment type="similarity">
    <text evidence="2">Belongs to the class-I pyridoxal-phosphate-dependent aminotransferase family.</text>
</comment>
<dbReference type="FunFam" id="3.40.640.10:FF:000033">
    <property type="entry name" value="Aspartate aminotransferase"/>
    <property type="match status" value="1"/>
</dbReference>
<dbReference type="AlphaFoldDB" id="A0A542Y822"/>
<dbReference type="PANTHER" id="PTHR46383">
    <property type="entry name" value="ASPARTATE AMINOTRANSFERASE"/>
    <property type="match status" value="1"/>
</dbReference>
<evidence type="ECO:0000256" key="5">
    <source>
        <dbReference type="ARBA" id="ARBA00022898"/>
    </source>
</evidence>
<dbReference type="InterPro" id="IPR050596">
    <property type="entry name" value="AspAT/PAT-like"/>
</dbReference>
<evidence type="ECO:0000256" key="4">
    <source>
        <dbReference type="ARBA" id="ARBA00022679"/>
    </source>
</evidence>
<sequence>MSPEFSLSKLASDYPASAIRAMFERVAAYEGVTKLTVGEPDFDTPEHIVEAAIASLRAGETRYSANAGIPEFREAIARHYSARWGRALDDRNVMVAVGGMEALLLALSAVLDRGDDILVPDPAYPNYHGQIHMLGANAVQVPLSAAAGFRLTAADVEARLTPRTRAVLVNSPSNPLGVMIDEEELRKLAKLADERNFVLISDEVYDRIVYDGRQHLSVAAIDPNFERFLIVNSLSKSYAMTGWRSGFVVGPAALVEPMPRMQEGITSCLPVFIQRAGIAAFEGPDEATIRMVEAYERRRNLVVAGIRGISGLDCITPEGAFYLFADVRGTGQGSDEFANGLLERQRVAVIPGTAFGASGEGFIRISFAANEATIQQALDGIGAYVAELG</sequence>
<dbReference type="GO" id="GO:0008483">
    <property type="term" value="F:transaminase activity"/>
    <property type="evidence" value="ECO:0007669"/>
    <property type="project" value="UniProtKB-KW"/>
</dbReference>
<dbReference type="GO" id="GO:0030170">
    <property type="term" value="F:pyridoxal phosphate binding"/>
    <property type="evidence" value="ECO:0007669"/>
    <property type="project" value="InterPro"/>
</dbReference>
<keyword evidence="3 7" id="KW-0032">Aminotransferase</keyword>
<dbReference type="InterPro" id="IPR004839">
    <property type="entry name" value="Aminotransferase_I/II_large"/>
</dbReference>
<dbReference type="EMBL" id="VFON01000001">
    <property type="protein sequence ID" value="TQL44250.1"/>
    <property type="molecule type" value="Genomic_DNA"/>
</dbReference>
<organism evidence="7 8">
    <name type="scientific">Leucobacter komagatae</name>
    <dbReference type="NCBI Taxonomy" id="55969"/>
    <lineage>
        <taxon>Bacteria</taxon>
        <taxon>Bacillati</taxon>
        <taxon>Actinomycetota</taxon>
        <taxon>Actinomycetes</taxon>
        <taxon>Micrococcales</taxon>
        <taxon>Microbacteriaceae</taxon>
        <taxon>Leucobacter</taxon>
    </lineage>
</organism>
<evidence type="ECO:0000256" key="3">
    <source>
        <dbReference type="ARBA" id="ARBA00022576"/>
    </source>
</evidence>
<name>A0A542Y822_9MICO</name>
<protein>
    <submittedName>
        <fullName evidence="7">Aminotransferase</fullName>
    </submittedName>
</protein>
<dbReference type="InterPro" id="IPR015422">
    <property type="entry name" value="PyrdxlP-dep_Trfase_small"/>
</dbReference>
<keyword evidence="4 7" id="KW-0808">Transferase</keyword>
<reference evidence="7 8" key="1">
    <citation type="submission" date="2019-06" db="EMBL/GenBank/DDBJ databases">
        <title>Sequencing the genomes of 1000 actinobacteria strains.</title>
        <authorList>
            <person name="Klenk H.-P."/>
        </authorList>
    </citation>
    <scope>NUCLEOTIDE SEQUENCE [LARGE SCALE GENOMIC DNA]</scope>
    <source>
        <strain evidence="7 8">DSM 8803</strain>
    </source>
</reference>
<dbReference type="CDD" id="cd00609">
    <property type="entry name" value="AAT_like"/>
    <property type="match status" value="1"/>
</dbReference>
<dbReference type="SUPFAM" id="SSF53383">
    <property type="entry name" value="PLP-dependent transferases"/>
    <property type="match status" value="1"/>
</dbReference>
<comment type="cofactor">
    <cofactor evidence="1">
        <name>pyridoxal 5'-phosphate</name>
        <dbReference type="ChEBI" id="CHEBI:597326"/>
    </cofactor>
</comment>
<comment type="caution">
    <text evidence="7">The sequence shown here is derived from an EMBL/GenBank/DDBJ whole genome shotgun (WGS) entry which is preliminary data.</text>
</comment>
<dbReference type="Gene3D" id="3.90.1150.10">
    <property type="entry name" value="Aspartate Aminotransferase, domain 1"/>
    <property type="match status" value="1"/>
</dbReference>
<dbReference type="OrthoDB" id="9763453at2"/>
<dbReference type="PRINTS" id="PR00753">
    <property type="entry name" value="ACCSYNTHASE"/>
</dbReference>
<evidence type="ECO:0000256" key="2">
    <source>
        <dbReference type="ARBA" id="ARBA00007441"/>
    </source>
</evidence>
<dbReference type="GO" id="GO:0006520">
    <property type="term" value="P:amino acid metabolic process"/>
    <property type="evidence" value="ECO:0007669"/>
    <property type="project" value="InterPro"/>
</dbReference>
<evidence type="ECO:0000256" key="1">
    <source>
        <dbReference type="ARBA" id="ARBA00001933"/>
    </source>
</evidence>
<keyword evidence="8" id="KW-1185">Reference proteome</keyword>
<evidence type="ECO:0000259" key="6">
    <source>
        <dbReference type="Pfam" id="PF00155"/>
    </source>
</evidence>
<dbReference type="RefSeq" id="WP_141887459.1">
    <property type="nucleotide sequence ID" value="NZ_BAAAUY010000011.1"/>
</dbReference>
<evidence type="ECO:0000313" key="7">
    <source>
        <dbReference type="EMBL" id="TQL44250.1"/>
    </source>
</evidence>
<dbReference type="InterPro" id="IPR015421">
    <property type="entry name" value="PyrdxlP-dep_Trfase_major"/>
</dbReference>
<proteinExistence type="inferred from homology"/>
<gene>
    <name evidence="7" type="ORF">FB468_2301</name>
</gene>
<dbReference type="Pfam" id="PF00155">
    <property type="entry name" value="Aminotran_1_2"/>
    <property type="match status" value="1"/>
</dbReference>
<accession>A0A542Y822</accession>
<dbReference type="InterPro" id="IPR015424">
    <property type="entry name" value="PyrdxlP-dep_Trfase"/>
</dbReference>